<dbReference type="RefSeq" id="WP_065139343.1">
    <property type="nucleotide sequence ID" value="NZ_LZLM01000048.1"/>
</dbReference>
<dbReference type="InterPro" id="IPR001647">
    <property type="entry name" value="HTH_TetR"/>
</dbReference>
<protein>
    <recommendedName>
        <fullName evidence="3">HTH tetR-type domain-containing protein</fullName>
    </recommendedName>
</protein>
<dbReference type="InterPro" id="IPR050109">
    <property type="entry name" value="HTH-type_TetR-like_transc_reg"/>
</dbReference>
<dbReference type="PANTHER" id="PTHR30055">
    <property type="entry name" value="HTH-TYPE TRANSCRIPTIONAL REGULATOR RUTR"/>
    <property type="match status" value="1"/>
</dbReference>
<dbReference type="Gene3D" id="1.10.357.10">
    <property type="entry name" value="Tetracycline Repressor, domain 2"/>
    <property type="match status" value="1"/>
</dbReference>
<name>A0A1A3KPN7_MYCAS</name>
<dbReference type="Proteomes" id="UP000093925">
    <property type="component" value="Unassembled WGS sequence"/>
</dbReference>
<dbReference type="InterPro" id="IPR009057">
    <property type="entry name" value="Homeodomain-like_sf"/>
</dbReference>
<comment type="caution">
    <text evidence="4">The sequence shown here is derived from an EMBL/GenBank/DDBJ whole genome shotgun (WGS) entry which is preliminary data.</text>
</comment>
<dbReference type="EMBL" id="LZLM01000048">
    <property type="protein sequence ID" value="OBJ87157.1"/>
    <property type="molecule type" value="Genomic_DNA"/>
</dbReference>
<reference evidence="4 5" key="1">
    <citation type="submission" date="2016-06" db="EMBL/GenBank/DDBJ databases">
        <authorList>
            <person name="Kjaerup R.B."/>
            <person name="Dalgaard T.S."/>
            <person name="Juul-Madsen H.R."/>
        </authorList>
    </citation>
    <scope>NUCLEOTIDE SEQUENCE [LARGE SCALE GENOMIC DNA]</scope>
    <source>
        <strain evidence="4 5">1276495.2</strain>
    </source>
</reference>
<gene>
    <name evidence="4" type="ORF">A5640_07715</name>
</gene>
<evidence type="ECO:0000313" key="5">
    <source>
        <dbReference type="Proteomes" id="UP000093925"/>
    </source>
</evidence>
<accession>A0A1A3KPN7</accession>
<sequence>MTPARSKPAGREAQRLETRERIFEAAIAEFERNGMTGSDINSIAAAVGVARGTFYFHFPTKEHVAFELMRREEQSIVDDVRIALTNVSDIQALLRVVVRRVVEAEDHLGSLLFRDVLSIYFTANQLELGNVSEHPVAVLVIDELEKARRRGEVDRDLNAANTAKFFLLGVYGLLITSRDSPDVRNVVLDDYLTFFCRGLESGSTKPGHSQQPQ</sequence>
<dbReference type="AlphaFoldDB" id="A0A1A3KPN7"/>
<evidence type="ECO:0000256" key="1">
    <source>
        <dbReference type="ARBA" id="ARBA00023125"/>
    </source>
</evidence>
<organism evidence="4 5">
    <name type="scientific">Mycobacterium asiaticum</name>
    <dbReference type="NCBI Taxonomy" id="1790"/>
    <lineage>
        <taxon>Bacteria</taxon>
        <taxon>Bacillati</taxon>
        <taxon>Actinomycetota</taxon>
        <taxon>Actinomycetes</taxon>
        <taxon>Mycobacteriales</taxon>
        <taxon>Mycobacteriaceae</taxon>
        <taxon>Mycobacterium</taxon>
    </lineage>
</organism>
<dbReference type="SUPFAM" id="SSF48498">
    <property type="entry name" value="Tetracyclin repressor-like, C-terminal domain"/>
    <property type="match status" value="1"/>
</dbReference>
<feature type="domain" description="HTH tetR-type" evidence="3">
    <location>
        <begin position="16"/>
        <end position="76"/>
    </location>
</feature>
<evidence type="ECO:0000313" key="4">
    <source>
        <dbReference type="EMBL" id="OBJ87157.1"/>
    </source>
</evidence>
<dbReference type="InterPro" id="IPR036271">
    <property type="entry name" value="Tet_transcr_reg_TetR-rel_C_sf"/>
</dbReference>
<evidence type="ECO:0000256" key="2">
    <source>
        <dbReference type="PROSITE-ProRule" id="PRU00335"/>
    </source>
</evidence>
<dbReference type="GO" id="GO:0006355">
    <property type="term" value="P:regulation of DNA-templated transcription"/>
    <property type="evidence" value="ECO:0007669"/>
    <property type="project" value="UniProtKB-ARBA"/>
</dbReference>
<dbReference type="PRINTS" id="PR00455">
    <property type="entry name" value="HTHTETR"/>
</dbReference>
<proteinExistence type="predicted"/>
<keyword evidence="1 2" id="KW-0238">DNA-binding</keyword>
<feature type="DNA-binding region" description="H-T-H motif" evidence="2">
    <location>
        <begin position="39"/>
        <end position="58"/>
    </location>
</feature>
<evidence type="ECO:0000259" key="3">
    <source>
        <dbReference type="PROSITE" id="PS50977"/>
    </source>
</evidence>
<dbReference type="Pfam" id="PF00440">
    <property type="entry name" value="TetR_N"/>
    <property type="match status" value="1"/>
</dbReference>
<dbReference type="PROSITE" id="PS50977">
    <property type="entry name" value="HTH_TETR_2"/>
    <property type="match status" value="1"/>
</dbReference>
<dbReference type="GO" id="GO:0003677">
    <property type="term" value="F:DNA binding"/>
    <property type="evidence" value="ECO:0007669"/>
    <property type="project" value="UniProtKB-UniRule"/>
</dbReference>
<dbReference type="SUPFAM" id="SSF46689">
    <property type="entry name" value="Homeodomain-like"/>
    <property type="match status" value="1"/>
</dbReference>